<accession>A0A6I0K185</accession>
<name>A0A6I0K185_BACUN</name>
<reference evidence="2 3" key="1">
    <citation type="journal article" date="2019" name="Nat. Med.">
        <title>A library of human gut bacterial isolates paired with longitudinal multiomics data enables mechanistic microbiome research.</title>
        <authorList>
            <person name="Poyet M."/>
            <person name="Groussin M."/>
            <person name="Gibbons S.M."/>
            <person name="Avila-Pacheco J."/>
            <person name="Jiang X."/>
            <person name="Kearney S.M."/>
            <person name="Perrotta A.R."/>
            <person name="Berdy B."/>
            <person name="Zhao S."/>
            <person name="Lieberman T.D."/>
            <person name="Swanson P.K."/>
            <person name="Smith M."/>
            <person name="Roesemann S."/>
            <person name="Alexander J.E."/>
            <person name="Rich S.A."/>
            <person name="Livny J."/>
            <person name="Vlamakis H."/>
            <person name="Clish C."/>
            <person name="Bullock K."/>
            <person name="Deik A."/>
            <person name="Scott J."/>
            <person name="Pierce K.A."/>
            <person name="Xavier R.J."/>
            <person name="Alm E.J."/>
        </authorList>
    </citation>
    <scope>NUCLEOTIDE SEQUENCE [LARGE SCALE GENOMIC DNA]</scope>
    <source>
        <strain evidence="2 3">BIOML-A27</strain>
    </source>
</reference>
<dbReference type="EMBL" id="WCUG01000362">
    <property type="protein sequence ID" value="KAB4154391.1"/>
    <property type="molecule type" value="Genomic_DNA"/>
</dbReference>
<dbReference type="Proteomes" id="UP000433928">
    <property type="component" value="Unassembled WGS sequence"/>
</dbReference>
<gene>
    <name evidence="2" type="ORF">GAQ59_25040</name>
</gene>
<dbReference type="PANTHER" id="PTHR34985">
    <property type="entry name" value="SLR0554 PROTEIN"/>
    <property type="match status" value="1"/>
</dbReference>
<comment type="caution">
    <text evidence="2">The sequence shown here is derived from an EMBL/GenBank/DDBJ whole genome shotgun (WGS) entry which is preliminary data.</text>
</comment>
<dbReference type="PANTHER" id="PTHR34985:SF1">
    <property type="entry name" value="SLR0554 PROTEIN"/>
    <property type="match status" value="1"/>
</dbReference>
<dbReference type="InterPro" id="IPR007936">
    <property type="entry name" value="VapE-like_dom"/>
</dbReference>
<proteinExistence type="predicted"/>
<organism evidence="2 3">
    <name type="scientific">Bacteroides uniformis</name>
    <dbReference type="NCBI Taxonomy" id="820"/>
    <lineage>
        <taxon>Bacteria</taxon>
        <taxon>Pseudomonadati</taxon>
        <taxon>Bacteroidota</taxon>
        <taxon>Bacteroidia</taxon>
        <taxon>Bacteroidales</taxon>
        <taxon>Bacteroidaceae</taxon>
        <taxon>Bacteroides</taxon>
    </lineage>
</organism>
<protein>
    <recommendedName>
        <fullName evidence="1">Virulence-associated protein E-like domain-containing protein</fullName>
    </recommendedName>
</protein>
<evidence type="ECO:0000259" key="1">
    <source>
        <dbReference type="Pfam" id="PF05272"/>
    </source>
</evidence>
<dbReference type="Pfam" id="PF05272">
    <property type="entry name" value="VapE-like_dom"/>
    <property type="match status" value="1"/>
</dbReference>
<evidence type="ECO:0000313" key="2">
    <source>
        <dbReference type="EMBL" id="KAB4154391.1"/>
    </source>
</evidence>
<dbReference type="AlphaFoldDB" id="A0A6I0K185"/>
<evidence type="ECO:0000313" key="3">
    <source>
        <dbReference type="Proteomes" id="UP000433928"/>
    </source>
</evidence>
<feature type="domain" description="Virulence-associated protein E-like" evidence="1">
    <location>
        <begin position="1"/>
        <end position="77"/>
    </location>
</feature>
<sequence>RHTQNLPHWASFAGTCNYPQVLYDPTGNRRFLCYEIEKINRLEIDYPQLYAQIKHLLDSGYRYWFEAYENDEIELNNKPFLFQTPEEEMVLTHFRKPERFESFKYMTVSEMAEEIRNRTGYQYNHAGKILIGKILTKYGFQYVTSKNMRRYEVILLEAESVRNNQLYQ</sequence>
<feature type="non-terminal residue" evidence="2">
    <location>
        <position position="1"/>
    </location>
</feature>
<dbReference type="RefSeq" id="WP_192917229.1">
    <property type="nucleotide sequence ID" value="NZ_WCUG01000362.1"/>
</dbReference>